<feature type="repeat" description="TPR" evidence="1">
    <location>
        <begin position="545"/>
        <end position="578"/>
    </location>
</feature>
<dbReference type="PANTHER" id="PTHR47691">
    <property type="entry name" value="REGULATOR-RELATED"/>
    <property type="match status" value="1"/>
</dbReference>
<dbReference type="Pfam" id="PF13191">
    <property type="entry name" value="AAA_16"/>
    <property type="match status" value="1"/>
</dbReference>
<evidence type="ECO:0000313" key="3">
    <source>
        <dbReference type="EMBL" id="TDC29795.1"/>
    </source>
</evidence>
<comment type="caution">
    <text evidence="3">The sequence shown here is derived from an EMBL/GenBank/DDBJ whole genome shotgun (WGS) entry which is preliminary data.</text>
</comment>
<keyword evidence="4" id="KW-1185">Reference proteome</keyword>
<dbReference type="PANTHER" id="PTHR47691:SF3">
    <property type="entry name" value="HTH-TYPE TRANSCRIPTIONAL REGULATOR RV0890C-RELATED"/>
    <property type="match status" value="1"/>
</dbReference>
<dbReference type="Gene3D" id="1.25.40.10">
    <property type="entry name" value="Tetratricopeptide repeat domain"/>
    <property type="match status" value="2"/>
</dbReference>
<keyword evidence="1" id="KW-0802">TPR repeat</keyword>
<dbReference type="SUPFAM" id="SSF48452">
    <property type="entry name" value="TPR-like"/>
    <property type="match status" value="2"/>
</dbReference>
<feature type="repeat" description="TPR" evidence="1">
    <location>
        <begin position="706"/>
        <end position="739"/>
    </location>
</feature>
<evidence type="ECO:0000259" key="2">
    <source>
        <dbReference type="Pfam" id="PF13191"/>
    </source>
</evidence>
<dbReference type="InterPro" id="IPR019734">
    <property type="entry name" value="TPR_rpt"/>
</dbReference>
<reference evidence="3 4" key="1">
    <citation type="submission" date="2019-03" db="EMBL/GenBank/DDBJ databases">
        <title>Draft genome sequences of novel Actinobacteria.</title>
        <authorList>
            <person name="Sahin N."/>
            <person name="Ay H."/>
            <person name="Saygin H."/>
        </authorList>
    </citation>
    <scope>NUCLEOTIDE SEQUENCE [LARGE SCALE GENOMIC DNA]</scope>
    <source>
        <strain evidence="3 4">JCM 30547</strain>
    </source>
</reference>
<dbReference type="RefSeq" id="WP_132406911.1">
    <property type="nucleotide sequence ID" value="NZ_SMKA01000054.1"/>
</dbReference>
<dbReference type="GO" id="GO:0016887">
    <property type="term" value="F:ATP hydrolysis activity"/>
    <property type="evidence" value="ECO:0007669"/>
    <property type="project" value="InterPro"/>
</dbReference>
<sequence length="797" mass="87245">MRTLDELSLRLRSLQTWSGLSYRELHRRVVLSRQARGVAELPAFNTVYRCLAPGRRRLDAELVVDIARALLAEESRAADEARVAEWRQAYQVVAGLAAEAAVIRIEDSVEPEADGFFVGRSDALDAALTALDDRTTGRRVLLIEGMPGVGKTTLARRLLRGLPAAELQLSVNLRGYDPDRPPADPAAVLEGFLRRLGVPGSRIHGLDLPARSELFRELTVGRKVVVLLDNAASDDQVEPLIADGPGCVTVLTSRRRLTGARRICLEVFDPEESLAYLRQVAGAVVNEDHTSATRIAELVGHLPLALAVLAGRINSQGGWTLADHLERLLEHRVRLRLDSGVAASLDLSYQALPIPARRMLRLLALHPGRDFDAYAGAALAGVPLSEAVEVMTLLVQMHLLENSTADRYELHDLVRVLASDQARDEDPPSVRRTALDGLSEYYQRTAASAAVAYAPHDRERVELTQQAGLSPRPFSDRDEGRGWLDAERHNLIASALFAADHGRGDHAVALSSLLIYYLVTANLFTGAETLHLTAIRCATDDRERGRAYNYLGTVYWRLGRYADGRAAYQEALELARRAGNRVGEASGLSNVALGHYRLGDYQAALDCQRQAQELFEAEDNLNGTTTALAGQGWALLRLDRPEEALERFELGLELSHKLGTETFEESFALVNVASAHEALGRLTEAEASYRQAHGLAQRIGFANSESDSLNGLGRLHLAAGRAEQAIEFHQQALDLAVRLGSRPVIIEIRNDYGHALRAAGRPAEAIEQHSIALQDAKNIDDRYEQERASAALAAIDG</sequence>
<dbReference type="Gene3D" id="3.40.50.300">
    <property type="entry name" value="P-loop containing nucleotide triphosphate hydrolases"/>
    <property type="match status" value="1"/>
</dbReference>
<dbReference type="SUPFAM" id="SSF52540">
    <property type="entry name" value="P-loop containing nucleoside triphosphate hydrolases"/>
    <property type="match status" value="1"/>
</dbReference>
<name>A0A4V2XRG3_9ACTN</name>
<dbReference type="InterPro" id="IPR011990">
    <property type="entry name" value="TPR-like_helical_dom_sf"/>
</dbReference>
<feature type="domain" description="Orc1-like AAA ATPase" evidence="2">
    <location>
        <begin position="117"/>
        <end position="165"/>
    </location>
</feature>
<dbReference type="InterPro" id="IPR041664">
    <property type="entry name" value="AAA_16"/>
</dbReference>
<organism evidence="3 4">
    <name type="scientific">Kribbella albertanoniae</name>
    <dbReference type="NCBI Taxonomy" id="1266829"/>
    <lineage>
        <taxon>Bacteria</taxon>
        <taxon>Bacillati</taxon>
        <taxon>Actinomycetota</taxon>
        <taxon>Actinomycetes</taxon>
        <taxon>Propionibacteriales</taxon>
        <taxon>Kribbellaceae</taxon>
        <taxon>Kribbella</taxon>
    </lineage>
</organism>
<dbReference type="PRINTS" id="PR00364">
    <property type="entry name" value="DISEASERSIST"/>
</dbReference>
<dbReference type="AlphaFoldDB" id="A0A4V2XRG3"/>
<dbReference type="SMART" id="SM00028">
    <property type="entry name" value="TPR"/>
    <property type="match status" value="6"/>
</dbReference>
<evidence type="ECO:0000313" key="4">
    <source>
        <dbReference type="Proteomes" id="UP000295075"/>
    </source>
</evidence>
<gene>
    <name evidence="3" type="ORF">E1261_14775</name>
</gene>
<dbReference type="Proteomes" id="UP000295075">
    <property type="component" value="Unassembled WGS sequence"/>
</dbReference>
<dbReference type="OrthoDB" id="581105at2"/>
<dbReference type="PROSITE" id="PS50005">
    <property type="entry name" value="TPR"/>
    <property type="match status" value="2"/>
</dbReference>
<dbReference type="Pfam" id="PF13424">
    <property type="entry name" value="TPR_12"/>
    <property type="match status" value="2"/>
</dbReference>
<accession>A0A4V2XRG3</accession>
<proteinExistence type="predicted"/>
<evidence type="ECO:0000256" key="1">
    <source>
        <dbReference type="PROSITE-ProRule" id="PRU00339"/>
    </source>
</evidence>
<protein>
    <submittedName>
        <fullName evidence="3">Tetratricopeptide repeat protein</fullName>
    </submittedName>
</protein>
<dbReference type="InterPro" id="IPR027417">
    <property type="entry name" value="P-loop_NTPase"/>
</dbReference>
<dbReference type="EMBL" id="SMKA01000054">
    <property type="protein sequence ID" value="TDC29795.1"/>
    <property type="molecule type" value="Genomic_DNA"/>
</dbReference>